<comment type="caution">
    <text evidence="4">The sequence shown here is derived from an EMBL/GenBank/DDBJ whole genome shotgun (WGS) entry which is preliminary data.</text>
</comment>
<evidence type="ECO:0000256" key="1">
    <source>
        <dbReference type="ARBA" id="ARBA00008987"/>
    </source>
</evidence>
<protein>
    <recommendedName>
        <fullName evidence="2">Thioredoxin domain-containing protein 17</fullName>
    </recommendedName>
</protein>
<feature type="domain" description="Thioredoxin" evidence="3">
    <location>
        <begin position="52"/>
        <end position="167"/>
    </location>
</feature>
<evidence type="ECO:0000313" key="4">
    <source>
        <dbReference type="EMBL" id="KAF0312720.1"/>
    </source>
</evidence>
<proteinExistence type="inferred from homology"/>
<dbReference type="Gene3D" id="3.40.30.10">
    <property type="entry name" value="Glutaredoxin"/>
    <property type="match status" value="1"/>
</dbReference>
<dbReference type="OrthoDB" id="78947at2759"/>
<gene>
    <name evidence="4" type="primary">TXD17_1</name>
    <name evidence="4" type="ORF">FJT64_001716</name>
</gene>
<dbReference type="PANTHER" id="PTHR12452">
    <property type="entry name" value="42-9-9 PROTEIN-RELATED"/>
    <property type="match status" value="1"/>
</dbReference>
<name>A0A6A4X945_AMPAM</name>
<dbReference type="InterPro" id="IPR045108">
    <property type="entry name" value="TXNDC17-like"/>
</dbReference>
<dbReference type="EMBL" id="VIIS01000137">
    <property type="protein sequence ID" value="KAF0312720.1"/>
    <property type="molecule type" value="Genomic_DNA"/>
</dbReference>
<evidence type="ECO:0000256" key="2">
    <source>
        <dbReference type="ARBA" id="ARBA00016949"/>
    </source>
</evidence>
<dbReference type="GO" id="GO:0047134">
    <property type="term" value="F:protein-disulfide reductase [NAD(P)H] activity"/>
    <property type="evidence" value="ECO:0007669"/>
    <property type="project" value="InterPro"/>
</dbReference>
<dbReference type="PANTHER" id="PTHR12452:SF0">
    <property type="entry name" value="THIOREDOXIN DOMAIN-CONTAINING PROTEIN 17"/>
    <property type="match status" value="1"/>
</dbReference>
<dbReference type="InterPro" id="IPR010357">
    <property type="entry name" value="TXNDC17_dom"/>
</dbReference>
<dbReference type="AlphaFoldDB" id="A0A6A4X945"/>
<keyword evidence="5" id="KW-1185">Reference proteome</keyword>
<organism evidence="4 5">
    <name type="scientific">Amphibalanus amphitrite</name>
    <name type="common">Striped barnacle</name>
    <name type="synonym">Balanus amphitrite</name>
    <dbReference type="NCBI Taxonomy" id="1232801"/>
    <lineage>
        <taxon>Eukaryota</taxon>
        <taxon>Metazoa</taxon>
        <taxon>Ecdysozoa</taxon>
        <taxon>Arthropoda</taxon>
        <taxon>Crustacea</taxon>
        <taxon>Multicrustacea</taxon>
        <taxon>Cirripedia</taxon>
        <taxon>Thoracica</taxon>
        <taxon>Thoracicalcarea</taxon>
        <taxon>Balanomorpha</taxon>
        <taxon>Balanoidea</taxon>
        <taxon>Balanidae</taxon>
        <taxon>Amphibalaninae</taxon>
        <taxon>Amphibalanus</taxon>
    </lineage>
</organism>
<dbReference type="Pfam" id="PF06110">
    <property type="entry name" value="TXD17-like_Trx"/>
    <property type="match status" value="1"/>
</dbReference>
<evidence type="ECO:0000259" key="3">
    <source>
        <dbReference type="Pfam" id="PF06110"/>
    </source>
</evidence>
<dbReference type="Proteomes" id="UP000440578">
    <property type="component" value="Unassembled WGS sequence"/>
</dbReference>
<accession>A0A6A4X945</accession>
<evidence type="ECO:0000313" key="5">
    <source>
        <dbReference type="Proteomes" id="UP000440578"/>
    </source>
</evidence>
<dbReference type="SUPFAM" id="SSF52833">
    <property type="entry name" value="Thioredoxin-like"/>
    <property type="match status" value="1"/>
</dbReference>
<comment type="similarity">
    <text evidence="1">Belongs to the thioredoxin family.</text>
</comment>
<sequence length="167" mass="18630">MHSEDARLQGVPALESLRRHSHGHEHNHPGGCHSLQPGLQQRQRWCSGVRSEGFAAFEQVYSELNGSDKDVFILFSGSVDPATGHSWCPDCPEPVIEKALASAPEDAVFVHVSVGPRDFWKDPNCVFRTDERTRLKSVPTLMKLGTAERLAEEQLMKVDLVEMLLSE</sequence>
<reference evidence="4 5" key="1">
    <citation type="submission" date="2019-07" db="EMBL/GenBank/DDBJ databases">
        <title>Draft genome assembly of a fouling barnacle, Amphibalanus amphitrite (Darwin, 1854): The first reference genome for Thecostraca.</title>
        <authorList>
            <person name="Kim W."/>
        </authorList>
    </citation>
    <scope>NUCLEOTIDE SEQUENCE [LARGE SCALE GENOMIC DNA]</scope>
    <source>
        <strain evidence="4">SNU_AA5</strain>
        <tissue evidence="4">Soma without cirri and trophi</tissue>
    </source>
</reference>
<dbReference type="GO" id="GO:0005829">
    <property type="term" value="C:cytosol"/>
    <property type="evidence" value="ECO:0007669"/>
    <property type="project" value="TreeGrafter"/>
</dbReference>
<dbReference type="InterPro" id="IPR036249">
    <property type="entry name" value="Thioredoxin-like_sf"/>
</dbReference>